<evidence type="ECO:0000313" key="3">
    <source>
        <dbReference type="Proteomes" id="UP000077266"/>
    </source>
</evidence>
<dbReference type="Proteomes" id="UP000077266">
    <property type="component" value="Unassembled WGS sequence"/>
</dbReference>
<name>A0A165P5M6_EXIGL</name>
<accession>A0A165P5M6</accession>
<dbReference type="EMBL" id="KV425892">
    <property type="protein sequence ID" value="KZW01684.1"/>
    <property type="molecule type" value="Genomic_DNA"/>
</dbReference>
<reference evidence="2 3" key="1">
    <citation type="journal article" date="2016" name="Mol. Biol. Evol.">
        <title>Comparative Genomics of Early-Diverging Mushroom-Forming Fungi Provides Insights into the Origins of Lignocellulose Decay Capabilities.</title>
        <authorList>
            <person name="Nagy L.G."/>
            <person name="Riley R."/>
            <person name="Tritt A."/>
            <person name="Adam C."/>
            <person name="Daum C."/>
            <person name="Floudas D."/>
            <person name="Sun H."/>
            <person name="Yadav J.S."/>
            <person name="Pangilinan J."/>
            <person name="Larsson K.H."/>
            <person name="Matsuura K."/>
            <person name="Barry K."/>
            <person name="Labutti K."/>
            <person name="Kuo R."/>
            <person name="Ohm R.A."/>
            <person name="Bhattacharya S.S."/>
            <person name="Shirouzu T."/>
            <person name="Yoshinaga Y."/>
            <person name="Martin F.M."/>
            <person name="Grigoriev I.V."/>
            <person name="Hibbett D.S."/>
        </authorList>
    </citation>
    <scope>NUCLEOTIDE SEQUENCE [LARGE SCALE GENOMIC DNA]</scope>
    <source>
        <strain evidence="2 3">HHB12029</strain>
    </source>
</reference>
<proteinExistence type="predicted"/>
<gene>
    <name evidence="2" type="ORF">EXIGLDRAFT_760595</name>
</gene>
<feature type="region of interest" description="Disordered" evidence="1">
    <location>
        <begin position="1"/>
        <end position="21"/>
    </location>
</feature>
<evidence type="ECO:0000256" key="1">
    <source>
        <dbReference type="SAM" id="MobiDB-lite"/>
    </source>
</evidence>
<evidence type="ECO:0000313" key="2">
    <source>
        <dbReference type="EMBL" id="KZW01684.1"/>
    </source>
</evidence>
<dbReference type="STRING" id="1314781.A0A165P5M6"/>
<feature type="region of interest" description="Disordered" evidence="1">
    <location>
        <begin position="39"/>
        <end position="76"/>
    </location>
</feature>
<keyword evidence="3" id="KW-1185">Reference proteome</keyword>
<feature type="compositionally biased region" description="Acidic residues" evidence="1">
    <location>
        <begin position="123"/>
        <end position="133"/>
    </location>
</feature>
<dbReference type="OrthoDB" id="3055005at2759"/>
<feature type="region of interest" description="Disordered" evidence="1">
    <location>
        <begin position="122"/>
        <end position="142"/>
    </location>
</feature>
<protein>
    <submittedName>
        <fullName evidence="2">Uncharacterized protein</fullName>
    </submittedName>
</protein>
<dbReference type="InParanoid" id="A0A165P5M6"/>
<feature type="compositionally biased region" description="Basic and acidic residues" evidence="1">
    <location>
        <begin position="39"/>
        <end position="72"/>
    </location>
</feature>
<organism evidence="2 3">
    <name type="scientific">Exidia glandulosa HHB12029</name>
    <dbReference type="NCBI Taxonomy" id="1314781"/>
    <lineage>
        <taxon>Eukaryota</taxon>
        <taxon>Fungi</taxon>
        <taxon>Dikarya</taxon>
        <taxon>Basidiomycota</taxon>
        <taxon>Agaricomycotina</taxon>
        <taxon>Agaricomycetes</taxon>
        <taxon>Auriculariales</taxon>
        <taxon>Exidiaceae</taxon>
        <taxon>Exidia</taxon>
    </lineage>
</organism>
<sequence length="217" mass="24925">MHTLPKSTTRRRDFQDPDCWAGDAEDETLVCRVCRDGQERDRKGALRHEESKDHKENLKSWRRDKQSEKDAQQRAQAFAHQFAPQTVASQPDLLADMSQDVETIAFESVSRFLSGEAVIEFGSDSESESDEGTPELAGHIDAEEEFIPTEGRTRMREAVNRPLDTASPYFPWRDRREFTLDLITHLPRSVLSERQLDLLIWSMKYNGVDDVPSQNSD</sequence>
<dbReference type="AlphaFoldDB" id="A0A165P5M6"/>